<reference evidence="3 4" key="1">
    <citation type="submission" date="2025-04" db="UniProtKB">
        <authorList>
            <consortium name="RefSeq"/>
        </authorList>
    </citation>
    <scope>IDENTIFICATION</scope>
</reference>
<feature type="compositionally biased region" description="Basic and acidic residues" evidence="1">
    <location>
        <begin position="186"/>
        <end position="211"/>
    </location>
</feature>
<gene>
    <name evidence="3 4" type="primary">LOC103510471</name>
</gene>
<keyword evidence="2" id="KW-1185">Reference proteome</keyword>
<feature type="region of interest" description="Disordered" evidence="1">
    <location>
        <begin position="98"/>
        <end position="140"/>
    </location>
</feature>
<dbReference type="Proteomes" id="UP000079169">
    <property type="component" value="Unplaced"/>
</dbReference>
<evidence type="ECO:0000256" key="1">
    <source>
        <dbReference type="SAM" id="MobiDB-lite"/>
    </source>
</evidence>
<sequence length="262" mass="28327">MQKRTACSVVDNTTKVFMNKLFQQKSSPASFNTRPIIVNKMTGTLPPISQSAKLPNRTEINPRAPSISRGRLMNKLGAPAAKTVNTIVNNVATKVPKKPVGNMTTELGGNKDKIQPRRDSSKVVPNPKPLKTKPGETSASATLNTLKRGILKDLAISKAAKSDKKKTLSGLQDKAGLKKTLKTIDKKSKAATKKILDNRSEDTRRNADKTVSKKKANTKMTVLAGKMKNPAKSKANKKDVGKKKTDTGNSMKTNVSKKAAPK</sequence>
<evidence type="ECO:0000313" key="4">
    <source>
        <dbReference type="RefSeq" id="XP_026680310.1"/>
    </source>
</evidence>
<dbReference type="AlphaFoldDB" id="A0A1S3D3A4"/>
<protein>
    <submittedName>
        <fullName evidence="3 4">Uncharacterized protein LOC103510471</fullName>
    </submittedName>
</protein>
<accession>A0A1S3D3A4</accession>
<organism evidence="2 3">
    <name type="scientific">Diaphorina citri</name>
    <name type="common">Asian citrus psyllid</name>
    <dbReference type="NCBI Taxonomy" id="121845"/>
    <lineage>
        <taxon>Eukaryota</taxon>
        <taxon>Metazoa</taxon>
        <taxon>Ecdysozoa</taxon>
        <taxon>Arthropoda</taxon>
        <taxon>Hexapoda</taxon>
        <taxon>Insecta</taxon>
        <taxon>Pterygota</taxon>
        <taxon>Neoptera</taxon>
        <taxon>Paraneoptera</taxon>
        <taxon>Hemiptera</taxon>
        <taxon>Sternorrhyncha</taxon>
        <taxon>Psylloidea</taxon>
        <taxon>Psyllidae</taxon>
        <taxon>Diaphorininae</taxon>
        <taxon>Diaphorina</taxon>
    </lineage>
</organism>
<proteinExistence type="predicted"/>
<dbReference type="PaxDb" id="121845-A0A1S3D3A4"/>
<feature type="region of interest" description="Disordered" evidence="1">
    <location>
        <begin position="186"/>
        <end position="262"/>
    </location>
</feature>
<feature type="compositionally biased region" description="Basic and acidic residues" evidence="1">
    <location>
        <begin position="109"/>
        <end position="121"/>
    </location>
</feature>
<feature type="compositionally biased region" description="Basic and acidic residues" evidence="1">
    <location>
        <begin position="236"/>
        <end position="246"/>
    </location>
</feature>
<dbReference type="GeneID" id="103510471"/>
<dbReference type="RefSeq" id="XP_017300084.1">
    <property type="nucleotide sequence ID" value="XM_017444595.2"/>
</dbReference>
<evidence type="ECO:0000313" key="2">
    <source>
        <dbReference type="Proteomes" id="UP000079169"/>
    </source>
</evidence>
<dbReference type="KEGG" id="dci:103510471"/>
<dbReference type="RefSeq" id="XP_026680310.1">
    <property type="nucleotide sequence ID" value="XM_026824509.1"/>
</dbReference>
<name>A0A1S3D3A4_DIACI</name>
<evidence type="ECO:0000313" key="3">
    <source>
        <dbReference type="RefSeq" id="XP_017300084.1"/>
    </source>
</evidence>